<evidence type="ECO:0000313" key="1">
    <source>
        <dbReference type="Proteomes" id="UP000887565"/>
    </source>
</evidence>
<proteinExistence type="predicted"/>
<dbReference type="AlphaFoldDB" id="A0A915JPN5"/>
<evidence type="ECO:0000313" key="2">
    <source>
        <dbReference type="WBParaSite" id="nRc.2.0.1.t28058-RA"/>
    </source>
</evidence>
<dbReference type="WBParaSite" id="nRc.2.0.1.t28058-RA">
    <property type="protein sequence ID" value="nRc.2.0.1.t28058-RA"/>
    <property type="gene ID" value="nRc.2.0.1.g28058"/>
</dbReference>
<sequence>MVKSARFYNCLFIVKENPTVQTLYSTHYWDHLLDKSMGFRKTFDCHIVHDSPVLGPTIT</sequence>
<dbReference type="Proteomes" id="UP000887565">
    <property type="component" value="Unplaced"/>
</dbReference>
<name>A0A915JPN5_ROMCU</name>
<accession>A0A915JPN5</accession>
<reference evidence="2" key="1">
    <citation type="submission" date="2022-11" db="UniProtKB">
        <authorList>
            <consortium name="WormBaseParasite"/>
        </authorList>
    </citation>
    <scope>IDENTIFICATION</scope>
</reference>
<keyword evidence="1" id="KW-1185">Reference proteome</keyword>
<organism evidence="1 2">
    <name type="scientific">Romanomermis culicivorax</name>
    <name type="common">Nematode worm</name>
    <dbReference type="NCBI Taxonomy" id="13658"/>
    <lineage>
        <taxon>Eukaryota</taxon>
        <taxon>Metazoa</taxon>
        <taxon>Ecdysozoa</taxon>
        <taxon>Nematoda</taxon>
        <taxon>Enoplea</taxon>
        <taxon>Dorylaimia</taxon>
        <taxon>Mermithida</taxon>
        <taxon>Mermithoidea</taxon>
        <taxon>Mermithidae</taxon>
        <taxon>Romanomermis</taxon>
    </lineage>
</organism>
<protein>
    <submittedName>
        <fullName evidence="2">Uncharacterized protein</fullName>
    </submittedName>
</protein>